<reference evidence="2 3" key="1">
    <citation type="journal article" date="2021" name="Nat. Plants">
        <title>The Taxus genome provides insights into paclitaxel biosynthesis.</title>
        <authorList>
            <person name="Xiong X."/>
            <person name="Gou J."/>
            <person name="Liao Q."/>
            <person name="Li Y."/>
            <person name="Zhou Q."/>
            <person name="Bi G."/>
            <person name="Li C."/>
            <person name="Du R."/>
            <person name="Wang X."/>
            <person name="Sun T."/>
            <person name="Guo L."/>
            <person name="Liang H."/>
            <person name="Lu P."/>
            <person name="Wu Y."/>
            <person name="Zhang Z."/>
            <person name="Ro D.K."/>
            <person name="Shang Y."/>
            <person name="Huang S."/>
            <person name="Yan J."/>
        </authorList>
    </citation>
    <scope>NUCLEOTIDE SEQUENCE [LARGE SCALE GENOMIC DNA]</scope>
    <source>
        <strain evidence="2">Ta-2019</strain>
    </source>
</reference>
<dbReference type="InterPro" id="IPR021109">
    <property type="entry name" value="Peptidase_aspartic_dom_sf"/>
</dbReference>
<gene>
    <name evidence="2" type="ORF">KI387_024130</name>
</gene>
<dbReference type="GO" id="GO:0004523">
    <property type="term" value="F:RNA-DNA hybrid ribonuclease activity"/>
    <property type="evidence" value="ECO:0007669"/>
    <property type="project" value="InterPro"/>
</dbReference>
<dbReference type="Pfam" id="PF13456">
    <property type="entry name" value="RVT_3"/>
    <property type="match status" value="1"/>
</dbReference>
<dbReference type="InterPro" id="IPR002156">
    <property type="entry name" value="RNaseH_domain"/>
</dbReference>
<dbReference type="PANTHER" id="PTHR48475:SF1">
    <property type="entry name" value="RNASE H TYPE-1 DOMAIN-CONTAINING PROTEIN"/>
    <property type="match status" value="1"/>
</dbReference>
<feature type="domain" description="RNase H type-1" evidence="1">
    <location>
        <begin position="163"/>
        <end position="292"/>
    </location>
</feature>
<proteinExistence type="predicted"/>
<accession>A0AA38G6B4</accession>
<dbReference type="Proteomes" id="UP000824469">
    <property type="component" value="Unassembled WGS sequence"/>
</dbReference>
<comment type="caution">
    <text evidence="2">The sequence shown here is derived from an EMBL/GenBank/DDBJ whole genome shotgun (WGS) entry which is preliminary data.</text>
</comment>
<protein>
    <recommendedName>
        <fullName evidence="1">RNase H type-1 domain-containing protein</fullName>
    </recommendedName>
</protein>
<name>A0AA38G6B4_TAXCH</name>
<dbReference type="InterPro" id="IPR036397">
    <property type="entry name" value="RNaseH_sf"/>
</dbReference>
<organism evidence="2 3">
    <name type="scientific">Taxus chinensis</name>
    <name type="common">Chinese yew</name>
    <name type="synonym">Taxus wallichiana var. chinensis</name>
    <dbReference type="NCBI Taxonomy" id="29808"/>
    <lineage>
        <taxon>Eukaryota</taxon>
        <taxon>Viridiplantae</taxon>
        <taxon>Streptophyta</taxon>
        <taxon>Embryophyta</taxon>
        <taxon>Tracheophyta</taxon>
        <taxon>Spermatophyta</taxon>
        <taxon>Pinopsida</taxon>
        <taxon>Pinidae</taxon>
        <taxon>Conifers II</taxon>
        <taxon>Cupressales</taxon>
        <taxon>Taxaceae</taxon>
        <taxon>Taxus</taxon>
    </lineage>
</organism>
<dbReference type="PROSITE" id="PS50879">
    <property type="entry name" value="RNASE_H_1"/>
    <property type="match status" value="1"/>
</dbReference>
<dbReference type="Gene3D" id="3.30.420.10">
    <property type="entry name" value="Ribonuclease H-like superfamily/Ribonuclease H"/>
    <property type="match status" value="1"/>
</dbReference>
<keyword evidence="3" id="KW-1185">Reference proteome</keyword>
<feature type="non-terminal residue" evidence="2">
    <location>
        <position position="1"/>
    </location>
</feature>
<dbReference type="SUPFAM" id="SSF53098">
    <property type="entry name" value="Ribonuclease H-like"/>
    <property type="match status" value="1"/>
</dbReference>
<dbReference type="PANTHER" id="PTHR48475">
    <property type="entry name" value="RIBONUCLEASE H"/>
    <property type="match status" value="1"/>
</dbReference>
<dbReference type="InterPro" id="IPR012337">
    <property type="entry name" value="RNaseH-like_sf"/>
</dbReference>
<dbReference type="GO" id="GO:0003676">
    <property type="term" value="F:nucleic acid binding"/>
    <property type="evidence" value="ECO:0007669"/>
    <property type="project" value="InterPro"/>
</dbReference>
<dbReference type="EMBL" id="JAHRHJ020000005">
    <property type="protein sequence ID" value="KAH9315503.1"/>
    <property type="molecule type" value="Genomic_DNA"/>
</dbReference>
<dbReference type="CDD" id="cd09279">
    <property type="entry name" value="RNase_HI_like"/>
    <property type="match status" value="1"/>
</dbReference>
<sequence length="412" mass="46480">IPEHKKRAFEYLGLEEDRSAQGRNINNVNTPPSTIADLEKPPALEEIGEPPEVYLGTSLVESQLNVDPFFTTLIIKDRLLHNCMFDSGASCNVMPLEVMNELNIKVTTSYGKCTTMDSREVPVVGCVKGLVVQLASYLDADNFVGFADGKEHKIDQCKCLEQVGLPWTLLFDGACSKFGNGAGIVLISPGQEEFVFSFKLNFECTNNITEYEALLLGLRIAWKYGIKDIIVKGDSELIVKKIRKLYATKNQRMKQYKHVVWDLIEMFDSFNIVHHDRKFNVVADKLAVLGSIFGNCTVSPFCEYDVEILTRPSVPDNVKNWKVFDDDAQVKWFLQNQGEFADQNIDWEPMVCVAEGKETLFGKDIIQLKTNMIPRGLVALESNFDNVDCIIKRSMSVSRDVEEHDLGTKEKP</sequence>
<evidence type="ECO:0000259" key="1">
    <source>
        <dbReference type="PROSITE" id="PS50879"/>
    </source>
</evidence>
<feature type="non-terminal residue" evidence="2">
    <location>
        <position position="412"/>
    </location>
</feature>
<dbReference type="Gene3D" id="2.40.70.10">
    <property type="entry name" value="Acid Proteases"/>
    <property type="match status" value="1"/>
</dbReference>
<dbReference type="AlphaFoldDB" id="A0AA38G6B4"/>
<evidence type="ECO:0000313" key="2">
    <source>
        <dbReference type="EMBL" id="KAH9315503.1"/>
    </source>
</evidence>
<evidence type="ECO:0000313" key="3">
    <source>
        <dbReference type="Proteomes" id="UP000824469"/>
    </source>
</evidence>